<dbReference type="Proteomes" id="UP000708208">
    <property type="component" value="Unassembled WGS sequence"/>
</dbReference>
<feature type="region of interest" description="Disordered" evidence="1">
    <location>
        <begin position="1"/>
        <end position="25"/>
    </location>
</feature>
<dbReference type="AlphaFoldDB" id="A0A8J2P0B0"/>
<evidence type="ECO:0000313" key="2">
    <source>
        <dbReference type="EMBL" id="CAG7720930.1"/>
    </source>
</evidence>
<reference evidence="2" key="1">
    <citation type="submission" date="2021-06" db="EMBL/GenBank/DDBJ databases">
        <authorList>
            <person name="Hodson N. C."/>
            <person name="Mongue J. A."/>
            <person name="Jaron S. K."/>
        </authorList>
    </citation>
    <scope>NUCLEOTIDE SEQUENCE</scope>
</reference>
<organism evidence="2 3">
    <name type="scientific">Allacma fusca</name>
    <dbReference type="NCBI Taxonomy" id="39272"/>
    <lineage>
        <taxon>Eukaryota</taxon>
        <taxon>Metazoa</taxon>
        <taxon>Ecdysozoa</taxon>
        <taxon>Arthropoda</taxon>
        <taxon>Hexapoda</taxon>
        <taxon>Collembola</taxon>
        <taxon>Symphypleona</taxon>
        <taxon>Sminthuridae</taxon>
        <taxon>Allacma</taxon>
    </lineage>
</organism>
<feature type="compositionally biased region" description="Polar residues" evidence="1">
    <location>
        <begin position="1"/>
        <end position="17"/>
    </location>
</feature>
<proteinExistence type="predicted"/>
<evidence type="ECO:0000256" key="1">
    <source>
        <dbReference type="SAM" id="MobiDB-lite"/>
    </source>
</evidence>
<name>A0A8J2P0B0_9HEXA</name>
<protein>
    <submittedName>
        <fullName evidence="2">Uncharacterized protein</fullName>
    </submittedName>
</protein>
<accession>A0A8J2P0B0</accession>
<evidence type="ECO:0000313" key="3">
    <source>
        <dbReference type="Proteomes" id="UP000708208"/>
    </source>
</evidence>
<keyword evidence="3" id="KW-1185">Reference proteome</keyword>
<comment type="caution">
    <text evidence="2">The sequence shown here is derived from an EMBL/GenBank/DDBJ whole genome shotgun (WGS) entry which is preliminary data.</text>
</comment>
<sequence>MYSGTFSDDKSGSSPENSEAKMSLKPDLKKTLAEVLSKNGMPPVIDKTFNSIWDTFAKTQPSKLNTTLTGDTDVYGNLQRSLEKYGVDPKYAKQVVARVQKKYGDKPTNTDIKNLREEYTHYVRRPQEESSIEYSSWISLRIWCVSTQ</sequence>
<dbReference type="EMBL" id="CAJVCH010075301">
    <property type="protein sequence ID" value="CAG7720930.1"/>
    <property type="molecule type" value="Genomic_DNA"/>
</dbReference>
<gene>
    <name evidence="2" type="ORF">AFUS01_LOCUS10182</name>
</gene>
<dbReference type="OrthoDB" id="7771268at2759"/>